<feature type="compositionally biased region" description="Basic and acidic residues" evidence="1">
    <location>
        <begin position="25"/>
        <end position="35"/>
    </location>
</feature>
<feature type="domain" description="Casein kinase substrate phosphoprotein PP28" evidence="2">
    <location>
        <begin position="136"/>
        <end position="207"/>
    </location>
</feature>
<dbReference type="InterPro" id="IPR019380">
    <property type="entry name" value="Casein_kinase_sb_PP28"/>
</dbReference>
<dbReference type="AlphaFoldDB" id="A0AAD9L829"/>
<keyword evidence="3" id="KW-0808">Transferase</keyword>
<protein>
    <submittedName>
        <fullName evidence="3">Casein kinase substrate phosphoprotein PP28-domain-containing protein</fullName>
    </submittedName>
</protein>
<feature type="compositionally biased region" description="Acidic residues" evidence="1">
    <location>
        <begin position="124"/>
        <end position="134"/>
    </location>
</feature>
<evidence type="ECO:0000256" key="1">
    <source>
        <dbReference type="SAM" id="MobiDB-lite"/>
    </source>
</evidence>
<keyword evidence="3" id="KW-0418">Kinase</keyword>
<evidence type="ECO:0000259" key="2">
    <source>
        <dbReference type="Pfam" id="PF10252"/>
    </source>
</evidence>
<dbReference type="Proteomes" id="UP001182556">
    <property type="component" value="Unassembled WGS sequence"/>
</dbReference>
<sequence>MGRGGGVSSRGRGKFKVSRGGGRHFSRDLDPRDILKGNVRGSDDESEEESEEEESSEDEGPSQPQEQVKLSKEMAAMNLKLGNTEEIEEDPEENMSRAERKALKKAQAEAKAKKNVGKAKKDDSDEESESEDDIQPLKAAEKPKAKFAAQELSRKEREAAEKKAAQEKYARLHAQGKTAEAKSDLARLQEVRRRREQAAAQREAEAAEAAKEAEAKKAARK</sequence>
<reference evidence="3" key="1">
    <citation type="submission" date="2023-02" db="EMBL/GenBank/DDBJ databases">
        <title>Identification and recombinant expression of a fungal hydrolase from Papiliotrema laurentii that hydrolyzes apple cutin and clears colloidal polyester polyurethane.</title>
        <authorList>
            <consortium name="DOE Joint Genome Institute"/>
            <person name="Roman V.A."/>
            <person name="Bojanowski C."/>
            <person name="Crable B.R."/>
            <person name="Wagner D.N."/>
            <person name="Hung C.S."/>
            <person name="Nadeau L.J."/>
            <person name="Schratz L."/>
            <person name="Haridas S."/>
            <person name="Pangilinan J."/>
            <person name="Lipzen A."/>
            <person name="Na H."/>
            <person name="Yan M."/>
            <person name="Ng V."/>
            <person name="Grigoriev I.V."/>
            <person name="Spatafora J.W."/>
            <person name="Barlow D."/>
            <person name="Biffinger J."/>
            <person name="Kelley-Loughnane N."/>
            <person name="Varaljay V.A."/>
            <person name="Crookes-Goodson W.J."/>
        </authorList>
    </citation>
    <scope>NUCLEOTIDE SEQUENCE</scope>
    <source>
        <strain evidence="3">5307AH</strain>
    </source>
</reference>
<keyword evidence="4" id="KW-1185">Reference proteome</keyword>
<feature type="compositionally biased region" description="Basic residues" evidence="1">
    <location>
        <begin position="11"/>
        <end position="24"/>
    </location>
</feature>
<dbReference type="InterPro" id="IPR039876">
    <property type="entry name" value="HAP28"/>
</dbReference>
<dbReference type="Pfam" id="PF10252">
    <property type="entry name" value="PP28"/>
    <property type="match status" value="1"/>
</dbReference>
<evidence type="ECO:0000313" key="3">
    <source>
        <dbReference type="EMBL" id="KAK1926513.1"/>
    </source>
</evidence>
<dbReference type="GO" id="GO:0016301">
    <property type="term" value="F:kinase activity"/>
    <property type="evidence" value="ECO:0007669"/>
    <property type="project" value="UniProtKB-KW"/>
</dbReference>
<proteinExistence type="predicted"/>
<gene>
    <name evidence="3" type="ORF">DB88DRAFT_482113</name>
</gene>
<comment type="caution">
    <text evidence="3">The sequence shown here is derived from an EMBL/GenBank/DDBJ whole genome shotgun (WGS) entry which is preliminary data.</text>
</comment>
<feature type="region of interest" description="Disordered" evidence="1">
    <location>
        <begin position="1"/>
        <end position="221"/>
    </location>
</feature>
<feature type="compositionally biased region" description="Acidic residues" evidence="1">
    <location>
        <begin position="44"/>
        <end position="60"/>
    </location>
</feature>
<dbReference type="PANTHER" id="PTHR22055">
    <property type="entry name" value="28 KDA HEAT- AND ACID-STABLE PHOSPHOPROTEIN PDGF-ASSOCIATED PROTEIN"/>
    <property type="match status" value="1"/>
</dbReference>
<organism evidence="3 4">
    <name type="scientific">Papiliotrema laurentii</name>
    <name type="common">Cryptococcus laurentii</name>
    <dbReference type="NCBI Taxonomy" id="5418"/>
    <lineage>
        <taxon>Eukaryota</taxon>
        <taxon>Fungi</taxon>
        <taxon>Dikarya</taxon>
        <taxon>Basidiomycota</taxon>
        <taxon>Agaricomycotina</taxon>
        <taxon>Tremellomycetes</taxon>
        <taxon>Tremellales</taxon>
        <taxon>Rhynchogastremaceae</taxon>
        <taxon>Papiliotrema</taxon>
    </lineage>
</organism>
<feature type="compositionally biased region" description="Basic and acidic residues" evidence="1">
    <location>
        <begin position="152"/>
        <end position="170"/>
    </location>
</feature>
<accession>A0AAD9L829</accession>
<feature type="compositionally biased region" description="Basic and acidic residues" evidence="1">
    <location>
        <begin position="179"/>
        <end position="221"/>
    </location>
</feature>
<name>A0AAD9L829_PAPLA</name>
<feature type="compositionally biased region" description="Basic and acidic residues" evidence="1">
    <location>
        <begin position="94"/>
        <end position="112"/>
    </location>
</feature>
<evidence type="ECO:0000313" key="4">
    <source>
        <dbReference type="Proteomes" id="UP001182556"/>
    </source>
</evidence>
<dbReference type="EMBL" id="JAODAN010000002">
    <property type="protein sequence ID" value="KAK1926513.1"/>
    <property type="molecule type" value="Genomic_DNA"/>
</dbReference>